<proteinExistence type="predicted"/>
<dbReference type="GeneTree" id="ENSGT00390000004118"/>
<dbReference type="Proteomes" id="UP000472272">
    <property type="component" value="Chromosome 7"/>
</dbReference>
<dbReference type="PANTHER" id="PTHR32337">
    <property type="entry name" value="NUCLEOLAR PROTEIN 7"/>
    <property type="match status" value="1"/>
</dbReference>
<sequence>MRVDLPGVVGRGRLALCGDVARTRGPASSCPGLSSLPAISVSRTRIPLIPKLVPLAGALTLCQGEAARPTDVIAARRRPRLPCSLPSLGSPWLPRTASCSGERGALSGRRKIKIKTRLKAATSRVRKVTLQRTKYHFIIRLQESYMAVQLKDQDLTNKQQQVAKDFLQKHLYGRGCHRTTANQYFSVGNKRSDVKKAAFQFVNKSWGNNSNAKPLKRRGNVPSVLWRLRVAFAEARRARGVSAHRPLSLSRLQE</sequence>
<dbReference type="AlphaFoldDB" id="A0A670ISS7"/>
<evidence type="ECO:0000313" key="3">
    <source>
        <dbReference type="Proteomes" id="UP000472272"/>
    </source>
</evidence>
<name>A0A670ISS7_PODMU</name>
<reference evidence="2" key="2">
    <citation type="submission" date="2025-08" db="UniProtKB">
        <authorList>
            <consortium name="Ensembl"/>
        </authorList>
    </citation>
    <scope>IDENTIFICATION</scope>
</reference>
<evidence type="ECO:0000259" key="1">
    <source>
        <dbReference type="Pfam" id="PF08157"/>
    </source>
</evidence>
<reference evidence="2" key="3">
    <citation type="submission" date="2025-09" db="UniProtKB">
        <authorList>
            <consortium name="Ensembl"/>
        </authorList>
    </citation>
    <scope>IDENTIFICATION</scope>
</reference>
<dbReference type="Ensembl" id="ENSPMRT00000015837.1">
    <property type="protein sequence ID" value="ENSPMRP00000014826.1"/>
    <property type="gene ID" value="ENSPMRG00000009889.1"/>
</dbReference>
<reference evidence="2 3" key="1">
    <citation type="journal article" date="2019" name="Proc. Natl. Acad. Sci. U.S.A.">
        <title>Regulatory changes in pterin and carotenoid genes underlie balanced color polymorphisms in the wall lizard.</title>
        <authorList>
            <person name="Andrade P."/>
            <person name="Pinho C."/>
            <person name="Perez I de Lanuza G."/>
            <person name="Afonso S."/>
            <person name="Brejcha J."/>
            <person name="Rubin C.J."/>
            <person name="Wallerman O."/>
            <person name="Pereira P."/>
            <person name="Sabatino S.J."/>
            <person name="Bellati A."/>
            <person name="Pellitteri-Rosa D."/>
            <person name="Bosakova Z."/>
            <person name="Bunikis I."/>
            <person name="Carretero M.A."/>
            <person name="Feiner N."/>
            <person name="Marsik P."/>
            <person name="Pauperio F."/>
            <person name="Salvi D."/>
            <person name="Soler L."/>
            <person name="While G.M."/>
            <person name="Uller T."/>
            <person name="Font E."/>
            <person name="Andersson L."/>
            <person name="Carneiro M."/>
        </authorList>
    </citation>
    <scope>NUCLEOTIDE SEQUENCE</scope>
</reference>
<keyword evidence="3" id="KW-1185">Reference proteome</keyword>
<evidence type="ECO:0000313" key="2">
    <source>
        <dbReference type="Ensembl" id="ENSPMRP00000014826.1"/>
    </source>
</evidence>
<dbReference type="InterPro" id="IPR012579">
    <property type="entry name" value="NOL7_C"/>
</dbReference>
<dbReference type="PANTHER" id="PTHR32337:SF2">
    <property type="entry name" value="NUCLEOLAR PROTEIN 7"/>
    <property type="match status" value="1"/>
</dbReference>
<feature type="domain" description="U3 small nucleolar RNA-associated protein NOL7 C-terminal" evidence="1">
    <location>
        <begin position="145"/>
        <end position="207"/>
    </location>
</feature>
<dbReference type="GO" id="GO:0005730">
    <property type="term" value="C:nucleolus"/>
    <property type="evidence" value="ECO:0007669"/>
    <property type="project" value="TreeGrafter"/>
</dbReference>
<dbReference type="Pfam" id="PF08157">
    <property type="entry name" value="NUC129"/>
    <property type="match status" value="1"/>
</dbReference>
<organism evidence="2 3">
    <name type="scientific">Podarcis muralis</name>
    <name type="common">Wall lizard</name>
    <name type="synonym">Lacerta muralis</name>
    <dbReference type="NCBI Taxonomy" id="64176"/>
    <lineage>
        <taxon>Eukaryota</taxon>
        <taxon>Metazoa</taxon>
        <taxon>Chordata</taxon>
        <taxon>Craniata</taxon>
        <taxon>Vertebrata</taxon>
        <taxon>Euteleostomi</taxon>
        <taxon>Lepidosauria</taxon>
        <taxon>Squamata</taxon>
        <taxon>Bifurcata</taxon>
        <taxon>Unidentata</taxon>
        <taxon>Episquamata</taxon>
        <taxon>Laterata</taxon>
        <taxon>Lacertibaenia</taxon>
        <taxon>Lacertidae</taxon>
        <taxon>Podarcis</taxon>
    </lineage>
</organism>
<accession>A0A670ISS7</accession>
<protein>
    <submittedName>
        <fullName evidence="2">Nucleolar protein 7</fullName>
    </submittedName>
</protein>
<dbReference type="GO" id="GO:0003723">
    <property type="term" value="F:RNA binding"/>
    <property type="evidence" value="ECO:0007669"/>
    <property type="project" value="TreeGrafter"/>
</dbReference>